<evidence type="ECO:0000259" key="10">
    <source>
        <dbReference type="PROSITE" id="PS50016"/>
    </source>
</evidence>
<dbReference type="PROSITE" id="PS01359">
    <property type="entry name" value="ZF_PHD_1"/>
    <property type="match status" value="1"/>
</dbReference>
<dbReference type="InterPro" id="IPR019787">
    <property type="entry name" value="Znf_PHD-finger"/>
</dbReference>
<keyword evidence="5" id="KW-0862">Zinc</keyword>
<comment type="subcellular location">
    <subcellularLocation>
        <location evidence="1">Nucleus</location>
    </subcellularLocation>
</comment>
<dbReference type="GO" id="GO:0005634">
    <property type="term" value="C:nucleus"/>
    <property type="evidence" value="ECO:0007669"/>
    <property type="project" value="UniProtKB-SubCell"/>
</dbReference>
<evidence type="ECO:0000256" key="9">
    <source>
        <dbReference type="SAM" id="MobiDB-lite"/>
    </source>
</evidence>
<dbReference type="PANTHER" id="PTHR23194">
    <property type="entry name" value="PYGOPUS"/>
    <property type="match status" value="1"/>
</dbReference>
<sequence>MKSRGGNSNNDFKSPGSAGSPNSPGNPKKKRRLSTAGSGSNSSTPPAGQNSQMSELLPPQPMSGYGDTLIASNPFDDTPAPPSGNMGGPGGPPGPPPGPMMNMNRMGGPGPGMMNMGDPGGPPGPPQGPGMMNMNRMGGPPSGPNMMGGPPNMGPGSSPQGPQMMNRMGGPPPPGMSPGPMGRGMSPGPGISPGPMGPGGPMGGHGSPMGGPMGHGGPYGAWRSDGGTDGPGGPGGGGPGMNNGMNPMGMPQQQWNGPPKPMPMQSGKIYPHDQPMVFNPQNPNAPPIYPCGVCHKEVHDNDQAIPCESGCNFWFHRICTGLTEAAYHFLTQEVYAEWVCDKCLGTKNIPLVKFKP</sequence>
<dbReference type="Proteomes" id="UP000094527">
    <property type="component" value="Unassembled WGS sequence"/>
</dbReference>
<dbReference type="InterPro" id="IPR013083">
    <property type="entry name" value="Znf_RING/FYVE/PHD"/>
</dbReference>
<proteinExistence type="predicted"/>
<dbReference type="InterPro" id="IPR001965">
    <property type="entry name" value="Znf_PHD"/>
</dbReference>
<evidence type="ECO:0000256" key="8">
    <source>
        <dbReference type="PROSITE-ProRule" id="PRU00146"/>
    </source>
</evidence>
<feature type="compositionally biased region" description="Low complexity" evidence="9">
    <location>
        <begin position="142"/>
        <end position="169"/>
    </location>
</feature>
<feature type="compositionally biased region" description="Low complexity" evidence="9">
    <location>
        <begin position="100"/>
        <end position="117"/>
    </location>
</feature>
<dbReference type="GO" id="GO:0016055">
    <property type="term" value="P:Wnt signaling pathway"/>
    <property type="evidence" value="ECO:0007669"/>
    <property type="project" value="UniProtKB-KW"/>
</dbReference>
<keyword evidence="2" id="KW-0879">Wnt signaling pathway</keyword>
<dbReference type="EMBL" id="LJIJ01000070">
    <property type="protein sequence ID" value="ODN03542.1"/>
    <property type="molecule type" value="Genomic_DNA"/>
</dbReference>
<keyword evidence="3" id="KW-0479">Metal-binding</keyword>
<feature type="compositionally biased region" description="Gly residues" evidence="9">
    <location>
        <begin position="227"/>
        <end position="241"/>
    </location>
</feature>
<organism evidence="11 12">
    <name type="scientific">Orchesella cincta</name>
    <name type="common">Springtail</name>
    <name type="synonym">Podura cincta</name>
    <dbReference type="NCBI Taxonomy" id="48709"/>
    <lineage>
        <taxon>Eukaryota</taxon>
        <taxon>Metazoa</taxon>
        <taxon>Ecdysozoa</taxon>
        <taxon>Arthropoda</taxon>
        <taxon>Hexapoda</taxon>
        <taxon>Collembola</taxon>
        <taxon>Entomobryomorpha</taxon>
        <taxon>Entomobryoidea</taxon>
        <taxon>Orchesellidae</taxon>
        <taxon>Orchesellinae</taxon>
        <taxon>Orchesella</taxon>
    </lineage>
</organism>
<dbReference type="InterPro" id="IPR019786">
    <property type="entry name" value="Zinc_finger_PHD-type_CS"/>
</dbReference>
<comment type="function">
    <text evidence="7">Involved in signal transduction through the Wnt pathway.</text>
</comment>
<gene>
    <name evidence="11" type="ORF">Ocin01_03148</name>
</gene>
<dbReference type="SUPFAM" id="SSF57903">
    <property type="entry name" value="FYVE/PHD zinc finger"/>
    <property type="match status" value="1"/>
</dbReference>
<feature type="compositionally biased region" description="Polar residues" evidence="9">
    <location>
        <begin position="35"/>
        <end position="54"/>
    </location>
</feature>
<comment type="caution">
    <text evidence="11">The sequence shown here is derived from an EMBL/GenBank/DDBJ whole genome shotgun (WGS) entry which is preliminary data.</text>
</comment>
<dbReference type="Pfam" id="PF00628">
    <property type="entry name" value="PHD"/>
    <property type="match status" value="1"/>
</dbReference>
<evidence type="ECO:0000256" key="5">
    <source>
        <dbReference type="ARBA" id="ARBA00022833"/>
    </source>
</evidence>
<dbReference type="OrthoDB" id="270215at2759"/>
<keyword evidence="12" id="KW-1185">Reference proteome</keyword>
<keyword evidence="4 8" id="KW-0863">Zinc-finger</keyword>
<protein>
    <submittedName>
        <fullName evidence="11">Protein pygopus</fullName>
    </submittedName>
</protein>
<dbReference type="PANTHER" id="PTHR23194:SF16">
    <property type="entry name" value="PROTEIN PYGOPUS"/>
    <property type="match status" value="1"/>
</dbReference>
<feature type="compositionally biased region" description="Low complexity" evidence="9">
    <location>
        <begin position="14"/>
        <end position="26"/>
    </location>
</feature>
<dbReference type="CDD" id="cd15637">
    <property type="entry name" value="PHD_dPYGO"/>
    <property type="match status" value="1"/>
</dbReference>
<evidence type="ECO:0000256" key="6">
    <source>
        <dbReference type="ARBA" id="ARBA00023242"/>
    </source>
</evidence>
<dbReference type="AlphaFoldDB" id="A0A1D2NE84"/>
<dbReference type="OMA" id="TFAQEQH"/>
<feature type="region of interest" description="Disordered" evidence="9">
    <location>
        <begin position="1"/>
        <end position="129"/>
    </location>
</feature>
<feature type="region of interest" description="Disordered" evidence="9">
    <location>
        <begin position="142"/>
        <end position="262"/>
    </location>
</feature>
<feature type="compositionally biased region" description="Low complexity" evidence="9">
    <location>
        <begin position="242"/>
        <end position="251"/>
    </location>
</feature>
<feature type="domain" description="PHD-type" evidence="10">
    <location>
        <begin position="288"/>
        <end position="346"/>
    </location>
</feature>
<evidence type="ECO:0000313" key="12">
    <source>
        <dbReference type="Proteomes" id="UP000094527"/>
    </source>
</evidence>
<feature type="compositionally biased region" description="Gly residues" evidence="9">
    <location>
        <begin position="199"/>
        <end position="219"/>
    </location>
</feature>
<dbReference type="GO" id="GO:0008270">
    <property type="term" value="F:zinc ion binding"/>
    <property type="evidence" value="ECO:0007669"/>
    <property type="project" value="UniProtKB-KW"/>
</dbReference>
<keyword evidence="6" id="KW-0539">Nucleus</keyword>
<dbReference type="FunFam" id="3.30.40.10:FF:000107">
    <property type="entry name" value="pygopus homolog 1"/>
    <property type="match status" value="1"/>
</dbReference>
<evidence type="ECO:0000256" key="4">
    <source>
        <dbReference type="ARBA" id="ARBA00022771"/>
    </source>
</evidence>
<evidence type="ECO:0000256" key="3">
    <source>
        <dbReference type="ARBA" id="ARBA00022723"/>
    </source>
</evidence>
<feature type="compositionally biased region" description="Pro residues" evidence="9">
    <location>
        <begin position="90"/>
        <end position="99"/>
    </location>
</feature>
<evidence type="ECO:0000256" key="7">
    <source>
        <dbReference type="ARBA" id="ARBA00037400"/>
    </source>
</evidence>
<name>A0A1D2NE84_ORCCI</name>
<evidence type="ECO:0000256" key="1">
    <source>
        <dbReference type="ARBA" id="ARBA00004123"/>
    </source>
</evidence>
<evidence type="ECO:0000256" key="2">
    <source>
        <dbReference type="ARBA" id="ARBA00022687"/>
    </source>
</evidence>
<reference evidence="11 12" key="1">
    <citation type="journal article" date="2016" name="Genome Biol. Evol.">
        <title>Gene Family Evolution Reflects Adaptation to Soil Environmental Stressors in the Genome of the Collembolan Orchesella cincta.</title>
        <authorList>
            <person name="Faddeeva-Vakhrusheva A."/>
            <person name="Derks M.F."/>
            <person name="Anvar S.Y."/>
            <person name="Agamennone V."/>
            <person name="Suring W."/>
            <person name="Smit S."/>
            <person name="van Straalen N.M."/>
            <person name="Roelofs D."/>
        </authorList>
    </citation>
    <scope>NUCLEOTIDE SEQUENCE [LARGE SCALE GENOMIC DNA]</scope>
    <source>
        <tissue evidence="11">Mixed pool</tissue>
    </source>
</reference>
<dbReference type="PROSITE" id="PS50016">
    <property type="entry name" value="ZF_PHD_2"/>
    <property type="match status" value="1"/>
</dbReference>
<dbReference type="SMART" id="SM00249">
    <property type="entry name" value="PHD"/>
    <property type="match status" value="1"/>
</dbReference>
<evidence type="ECO:0000313" key="11">
    <source>
        <dbReference type="EMBL" id="ODN03542.1"/>
    </source>
</evidence>
<feature type="compositionally biased region" description="Polar residues" evidence="9">
    <location>
        <begin position="1"/>
        <end position="12"/>
    </location>
</feature>
<dbReference type="STRING" id="48709.A0A1D2NE84"/>
<accession>A0A1D2NE84</accession>
<dbReference type="InterPro" id="IPR052475">
    <property type="entry name" value="Wnt_Signal_Transd_Protein"/>
</dbReference>
<dbReference type="InterPro" id="IPR011011">
    <property type="entry name" value="Znf_FYVE_PHD"/>
</dbReference>
<dbReference type="Gene3D" id="3.30.40.10">
    <property type="entry name" value="Zinc/RING finger domain, C3HC4 (zinc finger)"/>
    <property type="match status" value="1"/>
</dbReference>